<dbReference type="KEGG" id="acp:A2cp1_0333"/>
<name>B8J9Y9_ANAD2</name>
<dbReference type="HOGENOM" id="CLU_101666_0_0_7"/>
<dbReference type="PANTHER" id="PTHR43317:SF3">
    <property type="entry name" value="BLR2883 PROTEIN"/>
    <property type="match status" value="1"/>
</dbReference>
<reference evidence="3" key="1">
    <citation type="submission" date="2009-01" db="EMBL/GenBank/DDBJ databases">
        <title>Complete sequence of Anaeromyxobacter dehalogenans 2CP-1.</title>
        <authorList>
            <consortium name="US DOE Joint Genome Institute"/>
            <person name="Lucas S."/>
            <person name="Copeland A."/>
            <person name="Lapidus A."/>
            <person name="Glavina del Rio T."/>
            <person name="Dalin E."/>
            <person name="Tice H."/>
            <person name="Bruce D."/>
            <person name="Goodwin L."/>
            <person name="Pitluck S."/>
            <person name="Saunders E."/>
            <person name="Brettin T."/>
            <person name="Detter J.C."/>
            <person name="Han C."/>
            <person name="Larimer F."/>
            <person name="Land M."/>
            <person name="Hauser L."/>
            <person name="Kyrpides N."/>
            <person name="Ovchinnikova G."/>
            <person name="Beliaev A.S."/>
            <person name="Richardson P."/>
        </authorList>
    </citation>
    <scope>NUCLEOTIDE SEQUENCE</scope>
    <source>
        <strain evidence="3">2CP-1</strain>
    </source>
</reference>
<keyword evidence="1" id="KW-0620">Polyamine biosynthesis</keyword>
<dbReference type="GO" id="GO:0006596">
    <property type="term" value="P:polyamine biosynthetic process"/>
    <property type="evidence" value="ECO:0007669"/>
    <property type="project" value="UniProtKB-KW"/>
</dbReference>
<dbReference type="AlphaFoldDB" id="B8J9Y9"/>
<feature type="region of interest" description="Disordered" evidence="2">
    <location>
        <begin position="225"/>
        <end position="259"/>
    </location>
</feature>
<feature type="compositionally biased region" description="Basic residues" evidence="2">
    <location>
        <begin position="249"/>
        <end position="259"/>
    </location>
</feature>
<dbReference type="CDD" id="cd02440">
    <property type="entry name" value="AdoMet_MTases"/>
    <property type="match status" value="1"/>
</dbReference>
<protein>
    <recommendedName>
        <fullName evidence="5">Spermidine synthase</fullName>
    </recommendedName>
</protein>
<evidence type="ECO:0000256" key="1">
    <source>
        <dbReference type="ARBA" id="ARBA00023115"/>
    </source>
</evidence>
<keyword evidence="4" id="KW-1185">Reference proteome</keyword>
<proteinExistence type="predicted"/>
<sequence length="259" mass="26908">MQPWETVERARAPDGTALALARRGDEWVIRAAGHVLMSSRAHGSEEALAALALERCARPRAVLLGGVGLGFTLRALLDRLPPDAKVVVAELVPELAAWNRGPVADLAARPLDDPRVRLQLGDVLARIAEARGAYDAILLDVDNGPSALAHGANHRLYGEAGIRACRAALRQGGVLAVWSAGPDERYLARLERAGLDARAVTVPARGPATQGGGGGGVRHVVFLATAPAQGGGARRPGSPSRDGGAGRRPGPHARGARGR</sequence>
<evidence type="ECO:0000313" key="3">
    <source>
        <dbReference type="EMBL" id="ACL63692.1"/>
    </source>
</evidence>
<evidence type="ECO:0000313" key="4">
    <source>
        <dbReference type="Proteomes" id="UP000007089"/>
    </source>
</evidence>
<accession>B8J9Y9</accession>
<dbReference type="Pfam" id="PF01564">
    <property type="entry name" value="Spermine_synth"/>
    <property type="match status" value="1"/>
</dbReference>
<dbReference type="Proteomes" id="UP000007089">
    <property type="component" value="Chromosome"/>
</dbReference>
<organism evidence="3 4">
    <name type="scientific">Anaeromyxobacter dehalogenans (strain ATCC BAA-258 / DSM 21875 / 2CP-1)</name>
    <dbReference type="NCBI Taxonomy" id="455488"/>
    <lineage>
        <taxon>Bacteria</taxon>
        <taxon>Pseudomonadati</taxon>
        <taxon>Myxococcota</taxon>
        <taxon>Myxococcia</taxon>
        <taxon>Myxococcales</taxon>
        <taxon>Cystobacterineae</taxon>
        <taxon>Anaeromyxobacteraceae</taxon>
        <taxon>Anaeromyxobacter</taxon>
    </lineage>
</organism>
<dbReference type="EMBL" id="CP001359">
    <property type="protein sequence ID" value="ACL63692.1"/>
    <property type="molecule type" value="Genomic_DNA"/>
</dbReference>
<dbReference type="Gene3D" id="3.40.50.150">
    <property type="entry name" value="Vaccinia Virus protein VP39"/>
    <property type="match status" value="1"/>
</dbReference>
<dbReference type="InterPro" id="IPR029063">
    <property type="entry name" value="SAM-dependent_MTases_sf"/>
</dbReference>
<dbReference type="RefSeq" id="WP_012631747.1">
    <property type="nucleotide sequence ID" value="NC_011891.1"/>
</dbReference>
<dbReference type="SUPFAM" id="SSF53335">
    <property type="entry name" value="S-adenosyl-L-methionine-dependent methyltransferases"/>
    <property type="match status" value="1"/>
</dbReference>
<evidence type="ECO:0000256" key="2">
    <source>
        <dbReference type="SAM" id="MobiDB-lite"/>
    </source>
</evidence>
<gene>
    <name evidence="3" type="ordered locus">A2cp1_0333</name>
</gene>
<evidence type="ECO:0008006" key="5">
    <source>
        <dbReference type="Google" id="ProtNLM"/>
    </source>
</evidence>
<dbReference type="PANTHER" id="PTHR43317">
    <property type="entry name" value="THERMOSPERMINE SYNTHASE ACAULIS5"/>
    <property type="match status" value="1"/>
</dbReference>